<dbReference type="PANTHER" id="PTHR43333:SF1">
    <property type="entry name" value="D-ISOMER SPECIFIC 2-HYDROXYACID DEHYDROGENASE NAD-BINDING DOMAIN-CONTAINING PROTEIN"/>
    <property type="match status" value="1"/>
</dbReference>
<evidence type="ECO:0008006" key="6">
    <source>
        <dbReference type="Google" id="ProtNLM"/>
    </source>
</evidence>
<gene>
    <name evidence="5" type="ORF">LCGC14_2498450</name>
</gene>
<sequence>MSVLVAISGRDCSKIITALAAKLPDVKISQWPDCDNLEDVEFVLAWLAPADMWAQLPNLKAVSSFGAGVDSIDLNLLPDNVVVTRIVDENLAEDMAEYVLTHILAHKLRLKDYVIKQQQRQWQPKRAYSHNHVVILGFGELGQSCAKRLLANNFSVSAVSQSPKNIPEVNCIHQASELPNLLAEADYLVCLLPLTAQTKGFINRDLLAQLPPHAVLINVARGQHVVAEDLLWALDKQVIRAATLDVFDHEPLAVDHPFWHHPAITITPHCAALSDINSVTQQIADNVQRLQAGDDLKNKINRTKGY</sequence>
<protein>
    <recommendedName>
        <fullName evidence="6">D-isomer specific 2-hydroxyacid dehydrogenase NAD-binding domain-containing protein</fullName>
    </recommendedName>
</protein>
<dbReference type="SUPFAM" id="SSF51735">
    <property type="entry name" value="NAD(P)-binding Rossmann-fold domains"/>
    <property type="match status" value="1"/>
</dbReference>
<evidence type="ECO:0000256" key="2">
    <source>
        <dbReference type="ARBA" id="ARBA00023027"/>
    </source>
</evidence>
<reference evidence="5" key="1">
    <citation type="journal article" date="2015" name="Nature">
        <title>Complex archaea that bridge the gap between prokaryotes and eukaryotes.</title>
        <authorList>
            <person name="Spang A."/>
            <person name="Saw J.H."/>
            <person name="Jorgensen S.L."/>
            <person name="Zaremba-Niedzwiedzka K."/>
            <person name="Martijn J."/>
            <person name="Lind A.E."/>
            <person name="van Eijk R."/>
            <person name="Schleper C."/>
            <person name="Guy L."/>
            <person name="Ettema T.J."/>
        </authorList>
    </citation>
    <scope>NUCLEOTIDE SEQUENCE</scope>
</reference>
<dbReference type="Pfam" id="PF02826">
    <property type="entry name" value="2-Hacid_dh_C"/>
    <property type="match status" value="1"/>
</dbReference>
<dbReference type="Gene3D" id="3.40.50.720">
    <property type="entry name" value="NAD(P)-binding Rossmann-like Domain"/>
    <property type="match status" value="2"/>
</dbReference>
<keyword evidence="1" id="KW-0560">Oxidoreductase</keyword>
<dbReference type="InterPro" id="IPR006140">
    <property type="entry name" value="D-isomer_DH_NAD-bd"/>
</dbReference>
<comment type="caution">
    <text evidence="5">The sequence shown here is derived from an EMBL/GenBank/DDBJ whole genome shotgun (WGS) entry which is preliminary data.</text>
</comment>
<evidence type="ECO:0000313" key="5">
    <source>
        <dbReference type="EMBL" id="KKL16152.1"/>
    </source>
</evidence>
<feature type="domain" description="D-isomer specific 2-hydroxyacid dehydrogenase catalytic" evidence="3">
    <location>
        <begin position="35"/>
        <end position="301"/>
    </location>
</feature>
<name>A0A0F9BQL7_9ZZZZ</name>
<dbReference type="SUPFAM" id="SSF52283">
    <property type="entry name" value="Formate/glycerate dehydrogenase catalytic domain-like"/>
    <property type="match status" value="1"/>
</dbReference>
<keyword evidence="2" id="KW-0520">NAD</keyword>
<dbReference type="CDD" id="cd12164">
    <property type="entry name" value="GDH_like_2"/>
    <property type="match status" value="1"/>
</dbReference>
<evidence type="ECO:0000259" key="4">
    <source>
        <dbReference type="Pfam" id="PF02826"/>
    </source>
</evidence>
<dbReference type="EMBL" id="LAZR01039779">
    <property type="protein sequence ID" value="KKL16152.1"/>
    <property type="molecule type" value="Genomic_DNA"/>
</dbReference>
<evidence type="ECO:0000259" key="3">
    <source>
        <dbReference type="Pfam" id="PF00389"/>
    </source>
</evidence>
<accession>A0A0F9BQL7</accession>
<dbReference type="GO" id="GO:0051287">
    <property type="term" value="F:NAD binding"/>
    <property type="evidence" value="ECO:0007669"/>
    <property type="project" value="InterPro"/>
</dbReference>
<feature type="domain" description="D-isomer specific 2-hydroxyacid dehydrogenase NAD-binding" evidence="4">
    <location>
        <begin position="101"/>
        <end position="271"/>
    </location>
</feature>
<dbReference type="AlphaFoldDB" id="A0A0F9BQL7"/>
<evidence type="ECO:0000256" key="1">
    <source>
        <dbReference type="ARBA" id="ARBA00023002"/>
    </source>
</evidence>
<dbReference type="GO" id="GO:0016616">
    <property type="term" value="F:oxidoreductase activity, acting on the CH-OH group of donors, NAD or NADP as acceptor"/>
    <property type="evidence" value="ECO:0007669"/>
    <property type="project" value="InterPro"/>
</dbReference>
<proteinExistence type="predicted"/>
<dbReference type="InterPro" id="IPR036291">
    <property type="entry name" value="NAD(P)-bd_dom_sf"/>
</dbReference>
<organism evidence="5">
    <name type="scientific">marine sediment metagenome</name>
    <dbReference type="NCBI Taxonomy" id="412755"/>
    <lineage>
        <taxon>unclassified sequences</taxon>
        <taxon>metagenomes</taxon>
        <taxon>ecological metagenomes</taxon>
    </lineage>
</organism>
<dbReference type="InterPro" id="IPR006139">
    <property type="entry name" value="D-isomer_2_OHA_DH_cat_dom"/>
</dbReference>
<dbReference type="Pfam" id="PF00389">
    <property type="entry name" value="2-Hacid_dh"/>
    <property type="match status" value="1"/>
</dbReference>
<dbReference type="PANTHER" id="PTHR43333">
    <property type="entry name" value="2-HACID_DH_C DOMAIN-CONTAINING PROTEIN"/>
    <property type="match status" value="1"/>
</dbReference>